<accession>A0ABR2EIN5</accession>
<dbReference type="InterPro" id="IPR025525">
    <property type="entry name" value="hAT-like_transposase_RNase-H"/>
</dbReference>
<proteinExistence type="predicted"/>
<feature type="domain" description="hAT-like transposase RNase-H fold" evidence="2">
    <location>
        <begin position="1"/>
        <end position="69"/>
    </location>
</feature>
<dbReference type="EMBL" id="JBBPBM010000013">
    <property type="protein sequence ID" value="KAK8561725.1"/>
    <property type="molecule type" value="Genomic_DNA"/>
</dbReference>
<organism evidence="3 4">
    <name type="scientific">Hibiscus sabdariffa</name>
    <name type="common">roselle</name>
    <dbReference type="NCBI Taxonomy" id="183260"/>
    <lineage>
        <taxon>Eukaryota</taxon>
        <taxon>Viridiplantae</taxon>
        <taxon>Streptophyta</taxon>
        <taxon>Embryophyta</taxon>
        <taxon>Tracheophyta</taxon>
        <taxon>Spermatophyta</taxon>
        <taxon>Magnoliopsida</taxon>
        <taxon>eudicotyledons</taxon>
        <taxon>Gunneridae</taxon>
        <taxon>Pentapetalae</taxon>
        <taxon>rosids</taxon>
        <taxon>malvids</taxon>
        <taxon>Malvales</taxon>
        <taxon>Malvaceae</taxon>
        <taxon>Malvoideae</taxon>
        <taxon>Hibiscus</taxon>
    </lineage>
</organism>
<keyword evidence="4" id="KW-1185">Reference proteome</keyword>
<dbReference type="Pfam" id="PF14372">
    <property type="entry name" value="hAT-like_RNase-H"/>
    <property type="match status" value="1"/>
</dbReference>
<evidence type="ECO:0000256" key="1">
    <source>
        <dbReference type="SAM" id="Phobius"/>
    </source>
</evidence>
<protein>
    <recommendedName>
        <fullName evidence="2">hAT-like transposase RNase-H fold domain-containing protein</fullName>
    </recommendedName>
</protein>
<keyword evidence="1" id="KW-1133">Transmembrane helix</keyword>
<dbReference type="Proteomes" id="UP001472677">
    <property type="component" value="Unassembled WGS sequence"/>
</dbReference>
<keyword evidence="1" id="KW-0472">Membrane</keyword>
<sequence length="148" mass="17235">MALSMKKKQEKYWGNINNINLMLFIVVLLDPRRKWKYVNWVIEKSFDEDIALELRDRISHALSSMFASYVVVFDANHKGLDSSVTPMNLEVNATVINDMDDVQTMLEHQFEREIGYGEETLEDLEKLESDLVDAAVIKDIEILNMYDD</sequence>
<name>A0ABR2EIN5_9ROSI</name>
<evidence type="ECO:0000259" key="2">
    <source>
        <dbReference type="Pfam" id="PF14372"/>
    </source>
</evidence>
<keyword evidence="1" id="KW-0812">Transmembrane</keyword>
<gene>
    <name evidence="3" type="ORF">V6N12_048789</name>
</gene>
<comment type="caution">
    <text evidence="3">The sequence shown here is derived from an EMBL/GenBank/DDBJ whole genome shotgun (WGS) entry which is preliminary data.</text>
</comment>
<evidence type="ECO:0000313" key="4">
    <source>
        <dbReference type="Proteomes" id="UP001472677"/>
    </source>
</evidence>
<evidence type="ECO:0000313" key="3">
    <source>
        <dbReference type="EMBL" id="KAK8561725.1"/>
    </source>
</evidence>
<reference evidence="3 4" key="1">
    <citation type="journal article" date="2024" name="G3 (Bethesda)">
        <title>Genome assembly of Hibiscus sabdariffa L. provides insights into metabolisms of medicinal natural products.</title>
        <authorList>
            <person name="Kim T."/>
        </authorList>
    </citation>
    <scope>NUCLEOTIDE SEQUENCE [LARGE SCALE GENOMIC DNA]</scope>
    <source>
        <strain evidence="3">TK-2024</strain>
        <tissue evidence="3">Old leaves</tissue>
    </source>
</reference>
<feature type="transmembrane region" description="Helical" evidence="1">
    <location>
        <begin position="12"/>
        <end position="29"/>
    </location>
</feature>